<dbReference type="Gene3D" id="3.30.450.180">
    <property type="match status" value="1"/>
</dbReference>
<accession>A0ABP6KFU2</accession>
<proteinExistence type="predicted"/>
<dbReference type="RefSeq" id="WP_344891808.1">
    <property type="nucleotide sequence ID" value="NZ_BAAAWD010000006.1"/>
</dbReference>
<dbReference type="Proteomes" id="UP001499930">
    <property type="component" value="Unassembled WGS sequence"/>
</dbReference>
<gene>
    <name evidence="3" type="ORF">GCM10017559_20960</name>
</gene>
<protein>
    <submittedName>
        <fullName evidence="3">Helix-turn-helix transcriptional regulator</fullName>
    </submittedName>
</protein>
<feature type="compositionally biased region" description="Low complexity" evidence="1">
    <location>
        <begin position="305"/>
        <end position="318"/>
    </location>
</feature>
<dbReference type="PROSITE" id="PS50943">
    <property type="entry name" value="HTH_CROC1"/>
    <property type="match status" value="1"/>
</dbReference>
<dbReference type="Pfam" id="PF17765">
    <property type="entry name" value="MLTR_LBD"/>
    <property type="match status" value="1"/>
</dbReference>
<dbReference type="PANTHER" id="PTHR35010:SF4">
    <property type="entry name" value="BLL5781 PROTEIN"/>
    <property type="match status" value="1"/>
</dbReference>
<dbReference type="InterPro" id="IPR001387">
    <property type="entry name" value="Cro/C1-type_HTH"/>
</dbReference>
<dbReference type="SUPFAM" id="SSF47413">
    <property type="entry name" value="lambda repressor-like DNA-binding domains"/>
    <property type="match status" value="1"/>
</dbReference>
<reference evidence="4" key="1">
    <citation type="journal article" date="2019" name="Int. J. Syst. Evol. Microbiol.">
        <title>The Global Catalogue of Microorganisms (GCM) 10K type strain sequencing project: providing services to taxonomists for standard genome sequencing and annotation.</title>
        <authorList>
            <consortium name="The Broad Institute Genomics Platform"/>
            <consortium name="The Broad Institute Genome Sequencing Center for Infectious Disease"/>
            <person name="Wu L."/>
            <person name="Ma J."/>
        </authorList>
    </citation>
    <scope>NUCLEOTIDE SEQUENCE [LARGE SCALE GENOMIC DNA]</scope>
    <source>
        <strain evidence="4">JCM 3106</strain>
    </source>
</reference>
<dbReference type="PANTHER" id="PTHR35010">
    <property type="entry name" value="BLL4672 PROTEIN-RELATED"/>
    <property type="match status" value="1"/>
</dbReference>
<evidence type="ECO:0000256" key="1">
    <source>
        <dbReference type="SAM" id="MobiDB-lite"/>
    </source>
</evidence>
<name>A0ABP6KFU2_9ACTN</name>
<feature type="region of interest" description="Disordered" evidence="1">
    <location>
        <begin position="263"/>
        <end position="318"/>
    </location>
</feature>
<organism evidence="3 4">
    <name type="scientific">Streptosporangium longisporum</name>
    <dbReference type="NCBI Taxonomy" id="46187"/>
    <lineage>
        <taxon>Bacteria</taxon>
        <taxon>Bacillati</taxon>
        <taxon>Actinomycetota</taxon>
        <taxon>Actinomycetes</taxon>
        <taxon>Streptosporangiales</taxon>
        <taxon>Streptosporangiaceae</taxon>
        <taxon>Streptosporangium</taxon>
    </lineage>
</organism>
<keyword evidence="4" id="KW-1185">Reference proteome</keyword>
<sequence length="318" mass="34209">MTGTSERDGLAGVLREWRGRRGVSQLDLALRAGTTQRHVSFIESGRSLPGRAMVVRLAESLEIPLRERNALLLAAGYAPAYPETRLDDPGLRPVRTALEGVLRGHQPYPAVIVDRHSDLVSANDAFWALTEGVAAPLLAPPLNVPRLFLDPRGMAPRIVNLDVWAWHVIDHLRLEAARNPRDRLSELLTELTALVPERPRDPGPDHLGFAVPLRLRFGDGELRLLTTLTHFGTAVDVTVAELRMEAFLPADAETASALTALTGLGRPAPATPPEPPDGGAATRRITPQPPDDGDAARRATPPEPSGAATRRAAGSSPV</sequence>
<dbReference type="EMBL" id="BAAAWD010000006">
    <property type="protein sequence ID" value="GAA2999904.1"/>
    <property type="molecule type" value="Genomic_DNA"/>
</dbReference>
<dbReference type="InterPro" id="IPR041413">
    <property type="entry name" value="MLTR_LBD"/>
</dbReference>
<dbReference type="SMART" id="SM00530">
    <property type="entry name" value="HTH_XRE"/>
    <property type="match status" value="1"/>
</dbReference>
<dbReference type="InterPro" id="IPR010982">
    <property type="entry name" value="Lambda_DNA-bd_dom_sf"/>
</dbReference>
<dbReference type="CDD" id="cd00093">
    <property type="entry name" value="HTH_XRE"/>
    <property type="match status" value="1"/>
</dbReference>
<comment type="caution">
    <text evidence="3">The sequence shown here is derived from an EMBL/GenBank/DDBJ whole genome shotgun (WGS) entry which is preliminary data.</text>
</comment>
<evidence type="ECO:0000313" key="3">
    <source>
        <dbReference type="EMBL" id="GAA2999904.1"/>
    </source>
</evidence>
<dbReference type="Pfam" id="PF01381">
    <property type="entry name" value="HTH_3"/>
    <property type="match status" value="1"/>
</dbReference>
<evidence type="ECO:0000313" key="4">
    <source>
        <dbReference type="Proteomes" id="UP001499930"/>
    </source>
</evidence>
<evidence type="ECO:0000259" key="2">
    <source>
        <dbReference type="PROSITE" id="PS50943"/>
    </source>
</evidence>
<dbReference type="Gene3D" id="1.10.260.40">
    <property type="entry name" value="lambda repressor-like DNA-binding domains"/>
    <property type="match status" value="1"/>
</dbReference>
<feature type="domain" description="HTH cro/C1-type" evidence="2">
    <location>
        <begin position="14"/>
        <end position="68"/>
    </location>
</feature>